<dbReference type="InterPro" id="IPR002762">
    <property type="entry name" value="CbiX-like"/>
</dbReference>
<accession>A0A3S9Y860</accession>
<dbReference type="Gene3D" id="3.40.50.1400">
    <property type="match status" value="2"/>
</dbReference>
<dbReference type="CDD" id="cd03416">
    <property type="entry name" value="CbiX_SirB_N"/>
    <property type="match status" value="1"/>
</dbReference>
<dbReference type="Pfam" id="PF01903">
    <property type="entry name" value="CbiX"/>
    <property type="match status" value="2"/>
</dbReference>
<organism evidence="3 4">
    <name type="scientific">Streptomyces lydicus</name>
    <dbReference type="NCBI Taxonomy" id="47763"/>
    <lineage>
        <taxon>Bacteria</taxon>
        <taxon>Bacillati</taxon>
        <taxon>Actinomycetota</taxon>
        <taxon>Actinomycetes</taxon>
        <taxon>Kitasatosporales</taxon>
        <taxon>Streptomycetaceae</taxon>
        <taxon>Streptomyces</taxon>
    </lineage>
</organism>
<dbReference type="Proteomes" id="UP000275579">
    <property type="component" value="Chromosome"/>
</dbReference>
<name>A0A3S9Y860_9ACTN</name>
<evidence type="ECO:0000256" key="2">
    <source>
        <dbReference type="ARBA" id="ARBA00023239"/>
    </source>
</evidence>
<dbReference type="EMBL" id="CP029042">
    <property type="protein sequence ID" value="AZS71171.1"/>
    <property type="molecule type" value="Genomic_DNA"/>
</dbReference>
<evidence type="ECO:0000256" key="1">
    <source>
        <dbReference type="ARBA" id="ARBA00022723"/>
    </source>
</evidence>
<dbReference type="CDD" id="cd03414">
    <property type="entry name" value="CbiX_SirB_C"/>
    <property type="match status" value="1"/>
</dbReference>
<dbReference type="RefSeq" id="WP_127150258.1">
    <property type="nucleotide sequence ID" value="NZ_CP029042.1"/>
</dbReference>
<dbReference type="SUPFAM" id="SSF53800">
    <property type="entry name" value="Chelatase"/>
    <property type="match status" value="1"/>
</dbReference>
<dbReference type="PANTHER" id="PTHR33542">
    <property type="entry name" value="SIROHYDROCHLORIN FERROCHELATASE, CHLOROPLASTIC"/>
    <property type="match status" value="1"/>
</dbReference>
<keyword evidence="2" id="KW-0456">Lyase</keyword>
<proteinExistence type="predicted"/>
<gene>
    <name evidence="3" type="ORF">DDE74_09630</name>
</gene>
<keyword evidence="1" id="KW-0479">Metal-binding</keyword>
<reference evidence="3 4" key="1">
    <citation type="submission" date="2018-04" db="EMBL/GenBank/DDBJ databases">
        <title>Complete genome sequences of Streptomyces lydicus strain WYEC and characterization of antagonistic properties of biological control agents.</title>
        <authorList>
            <person name="Mariita R.M."/>
            <person name="Sello J.K."/>
        </authorList>
    </citation>
    <scope>NUCLEOTIDE SEQUENCE [LARGE SCALE GENOMIC DNA]</scope>
    <source>
        <strain evidence="3 4">WYEC 108</strain>
    </source>
</reference>
<dbReference type="PANTHER" id="PTHR33542:SF3">
    <property type="entry name" value="SIROHYDROCHLORIN FERROCHELATASE, CHLOROPLASTIC"/>
    <property type="match status" value="1"/>
</dbReference>
<dbReference type="AlphaFoldDB" id="A0A3S9Y860"/>
<dbReference type="InterPro" id="IPR050963">
    <property type="entry name" value="Sirohydro_Cobaltochel/CbiX"/>
</dbReference>
<evidence type="ECO:0000313" key="4">
    <source>
        <dbReference type="Proteomes" id="UP000275579"/>
    </source>
</evidence>
<sequence>MTTPPALLIAGHGTRDEGGADALRALVRLLGERHPEVPVAGGFFGVPASPLPLDDAIDSLVGKGANRLAVIPLLTAPTGPVPEALPEVLERADERHPGLGHVCGAELGPHPKLLDVLERRLDEALGSGARRPADRARTTVLLVSRGAADPYANAEVVRAARLLWEGRGFASVETAFVSQAAPDVPAGLDRCRALAAPAGAGRPARVVVLPYFLFAGGPVERLWMQAEGWAAAHPDTEVYAAQVIGPEAEVADVVMERYRAAVAGDPPHGGASCGCRAAAEDARPAYGAARQSASLAAGTGER</sequence>
<dbReference type="GO" id="GO:0046872">
    <property type="term" value="F:metal ion binding"/>
    <property type="evidence" value="ECO:0007669"/>
    <property type="project" value="UniProtKB-KW"/>
</dbReference>
<dbReference type="GO" id="GO:0016829">
    <property type="term" value="F:lyase activity"/>
    <property type="evidence" value="ECO:0007669"/>
    <property type="project" value="UniProtKB-KW"/>
</dbReference>
<evidence type="ECO:0000313" key="3">
    <source>
        <dbReference type="EMBL" id="AZS71171.1"/>
    </source>
</evidence>
<protein>
    <submittedName>
        <fullName evidence="3">Cobalamin biosynthesis protein CbiX</fullName>
    </submittedName>
</protein>